<dbReference type="PANTHER" id="PTHR31302:SF31">
    <property type="entry name" value="PHOSPHODIESTERASE YAEI"/>
    <property type="match status" value="1"/>
</dbReference>
<evidence type="ECO:0000256" key="1">
    <source>
        <dbReference type="ARBA" id="ARBA00022723"/>
    </source>
</evidence>
<dbReference type="InterPro" id="IPR004843">
    <property type="entry name" value="Calcineurin-like_PHP"/>
</dbReference>
<dbReference type="STRING" id="1895771.BGO89_11900"/>
<dbReference type="GO" id="GO:0046872">
    <property type="term" value="F:metal ion binding"/>
    <property type="evidence" value="ECO:0007669"/>
    <property type="project" value="UniProtKB-KW"/>
</dbReference>
<evidence type="ECO:0000256" key="2">
    <source>
        <dbReference type="ARBA" id="ARBA00022801"/>
    </source>
</evidence>
<dbReference type="EMBL" id="MKVH01000024">
    <property type="protein sequence ID" value="OJX57192.1"/>
    <property type="molecule type" value="Genomic_DNA"/>
</dbReference>
<reference evidence="5 6" key="1">
    <citation type="submission" date="2016-09" db="EMBL/GenBank/DDBJ databases">
        <title>Genome-resolved meta-omics ties microbial dynamics to process performance in biotechnology for thiocyanate degradation.</title>
        <authorList>
            <person name="Kantor R.S."/>
            <person name="Huddy R.J."/>
            <person name="Iyer R."/>
            <person name="Thomas B.C."/>
            <person name="Brown C.T."/>
            <person name="Anantharaman K."/>
            <person name="Tringe S."/>
            <person name="Hettich R.L."/>
            <person name="Harrison S.T."/>
            <person name="Banfield J.F."/>
        </authorList>
    </citation>
    <scope>NUCLEOTIDE SEQUENCE [LARGE SCALE GENOMIC DNA]</scope>
    <source>
        <strain evidence="5">59-99</strain>
    </source>
</reference>
<dbReference type="GO" id="GO:0016020">
    <property type="term" value="C:membrane"/>
    <property type="evidence" value="ECO:0007669"/>
    <property type="project" value="GOC"/>
</dbReference>
<evidence type="ECO:0000256" key="3">
    <source>
        <dbReference type="SAM" id="Phobius"/>
    </source>
</evidence>
<proteinExistence type="predicted"/>
<keyword evidence="3" id="KW-1133">Transmembrane helix</keyword>
<dbReference type="GO" id="GO:0009245">
    <property type="term" value="P:lipid A biosynthetic process"/>
    <property type="evidence" value="ECO:0007669"/>
    <property type="project" value="TreeGrafter"/>
</dbReference>
<dbReference type="PANTHER" id="PTHR31302">
    <property type="entry name" value="TRANSMEMBRANE PROTEIN WITH METALLOPHOSPHOESTERASE DOMAIN-RELATED"/>
    <property type="match status" value="1"/>
</dbReference>
<sequence>MNPPNLITFSIWVGVIQAVMDLYVLSRWTSFVRGNDMNRWWYRSSWIVAAVMFCIYWYVVYRRHFFRMDGFDVFLFGIVTLWTLPKIGILPVLLIRDIVQGIRWIVGKMRRPAAKVSPVETQATHDGTRRAFLSKAGWATAVVPYAMVGNGMYRTLYDFKVHRIDVPLPNLPKAFDGMRIVQISDVHAGSFPDHRPFQEARRMIDELKPDSIVITGDFVNALPRELTTLGRELELLKAPEGVYASLGNHDHYNTAEEHRQLIKAIEDRGIDLLVNRHRRLSIGNESIVIAGTDNTGFKQQYARLGSTLDGVSENDAVILLAHDPTYWEKAILGKTPVGLMLSGHTHGGQFGVNLLGFEWSPAQYVYKQWAGLYRTGSQYVYVNRGLGTVGPPLRIGVPPEITEITLRRA</sequence>
<comment type="caution">
    <text evidence="5">The sequence shown here is derived from an EMBL/GenBank/DDBJ whole genome shotgun (WGS) entry which is preliminary data.</text>
</comment>
<dbReference type="Pfam" id="PF00149">
    <property type="entry name" value="Metallophos"/>
    <property type="match status" value="1"/>
</dbReference>
<feature type="transmembrane region" description="Helical" evidence="3">
    <location>
        <begin position="40"/>
        <end position="61"/>
    </location>
</feature>
<evidence type="ECO:0000313" key="6">
    <source>
        <dbReference type="Proteomes" id="UP000184233"/>
    </source>
</evidence>
<protein>
    <recommendedName>
        <fullName evidence="4">Calcineurin-like phosphoesterase domain-containing protein</fullName>
    </recommendedName>
</protein>
<keyword evidence="2" id="KW-0378">Hydrolase</keyword>
<dbReference type="Gene3D" id="3.60.21.10">
    <property type="match status" value="1"/>
</dbReference>
<dbReference type="GO" id="GO:0008758">
    <property type="term" value="F:UDP-2,3-diacylglucosamine hydrolase activity"/>
    <property type="evidence" value="ECO:0007669"/>
    <property type="project" value="TreeGrafter"/>
</dbReference>
<dbReference type="InterPro" id="IPR051158">
    <property type="entry name" value="Metallophosphoesterase_sf"/>
</dbReference>
<dbReference type="InterPro" id="IPR029052">
    <property type="entry name" value="Metallo-depent_PP-like"/>
</dbReference>
<dbReference type="Proteomes" id="UP000184233">
    <property type="component" value="Unassembled WGS sequence"/>
</dbReference>
<organism evidence="5 6">
    <name type="scientific">Candidatus Kapaibacterium thiocyanatum</name>
    <dbReference type="NCBI Taxonomy" id="1895771"/>
    <lineage>
        <taxon>Bacteria</taxon>
        <taxon>Pseudomonadati</taxon>
        <taxon>Candidatus Kapaibacteriota</taxon>
        <taxon>Candidatus Kapaibacteriia</taxon>
        <taxon>Candidatus Kapaibacteriales</taxon>
        <taxon>Candidatus Kapaibacteriaceae</taxon>
        <taxon>Candidatus Kapaibacterium</taxon>
    </lineage>
</organism>
<keyword evidence="3" id="KW-0472">Membrane</keyword>
<dbReference type="CDD" id="cd07385">
    <property type="entry name" value="MPP_YkuE_C"/>
    <property type="match status" value="1"/>
</dbReference>
<keyword evidence="3" id="KW-0812">Transmembrane</keyword>
<evidence type="ECO:0000313" key="5">
    <source>
        <dbReference type="EMBL" id="OJX57192.1"/>
    </source>
</evidence>
<feature type="transmembrane region" description="Helical" evidence="3">
    <location>
        <begin position="6"/>
        <end position="28"/>
    </location>
</feature>
<dbReference type="AlphaFoldDB" id="A0A1M3KXQ2"/>
<feature type="domain" description="Calcineurin-like phosphoesterase" evidence="4">
    <location>
        <begin position="178"/>
        <end position="347"/>
    </location>
</feature>
<evidence type="ECO:0000259" key="4">
    <source>
        <dbReference type="Pfam" id="PF00149"/>
    </source>
</evidence>
<gene>
    <name evidence="5" type="ORF">BGO89_11900</name>
</gene>
<feature type="transmembrane region" description="Helical" evidence="3">
    <location>
        <begin position="73"/>
        <end position="95"/>
    </location>
</feature>
<name>A0A1M3KXQ2_9BACT</name>
<accession>A0A1M3KXQ2</accession>
<keyword evidence="1" id="KW-0479">Metal-binding</keyword>
<dbReference type="SUPFAM" id="SSF56300">
    <property type="entry name" value="Metallo-dependent phosphatases"/>
    <property type="match status" value="1"/>
</dbReference>